<dbReference type="Gene3D" id="3.40.50.10140">
    <property type="entry name" value="Toll/interleukin-1 receptor homology (TIR) domain"/>
    <property type="match status" value="1"/>
</dbReference>
<dbReference type="InterPro" id="IPR056884">
    <property type="entry name" value="NPHP3-like_N"/>
</dbReference>
<dbReference type="Pfam" id="PF13676">
    <property type="entry name" value="TIR_2"/>
    <property type="match status" value="1"/>
</dbReference>
<dbReference type="Gene3D" id="1.25.40.10">
    <property type="entry name" value="Tetratricopeptide repeat domain"/>
    <property type="match status" value="1"/>
</dbReference>
<organism evidence="4 5">
    <name type="scientific">Ruminococcus albus</name>
    <dbReference type="NCBI Taxonomy" id="1264"/>
    <lineage>
        <taxon>Bacteria</taxon>
        <taxon>Bacillati</taxon>
        <taxon>Bacillota</taxon>
        <taxon>Clostridia</taxon>
        <taxon>Eubacteriales</taxon>
        <taxon>Oscillospiraceae</taxon>
        <taxon>Ruminococcus</taxon>
    </lineage>
</organism>
<dbReference type="EMBL" id="FOAT01000022">
    <property type="protein sequence ID" value="SEL35673.1"/>
    <property type="molecule type" value="Genomic_DNA"/>
</dbReference>
<reference evidence="4 5" key="1">
    <citation type="submission" date="2016-10" db="EMBL/GenBank/DDBJ databases">
        <authorList>
            <person name="de Groot N.N."/>
        </authorList>
    </citation>
    <scope>NUCLEOTIDE SEQUENCE [LARGE SCALE GENOMIC DNA]</scope>
    <source>
        <strain evidence="4 5">KH2T6</strain>
    </source>
</reference>
<dbReference type="SUPFAM" id="SSF48452">
    <property type="entry name" value="TPR-like"/>
    <property type="match status" value="1"/>
</dbReference>
<dbReference type="OrthoDB" id="2080952at2"/>
<protein>
    <submittedName>
        <fullName evidence="4">TIR domain-containing protein</fullName>
    </submittedName>
</protein>
<dbReference type="InterPro" id="IPR011990">
    <property type="entry name" value="TPR-like_helical_dom_sf"/>
</dbReference>
<dbReference type="InterPro" id="IPR000157">
    <property type="entry name" value="TIR_dom"/>
</dbReference>
<evidence type="ECO:0000259" key="3">
    <source>
        <dbReference type="PROSITE" id="PS50104"/>
    </source>
</evidence>
<evidence type="ECO:0000256" key="2">
    <source>
        <dbReference type="PROSITE-ProRule" id="PRU00339"/>
    </source>
</evidence>
<dbReference type="Gene3D" id="3.40.50.300">
    <property type="entry name" value="P-loop containing nucleotide triphosphate hydrolases"/>
    <property type="match status" value="1"/>
</dbReference>
<dbReference type="InterPro" id="IPR019734">
    <property type="entry name" value="TPR_rpt"/>
</dbReference>
<proteinExistence type="predicted"/>
<dbReference type="Pfam" id="PF24883">
    <property type="entry name" value="NPHP3_N"/>
    <property type="match status" value="1"/>
</dbReference>
<feature type="repeat" description="TPR" evidence="2">
    <location>
        <begin position="678"/>
        <end position="711"/>
    </location>
</feature>
<dbReference type="SUPFAM" id="SSF52200">
    <property type="entry name" value="Toll/Interleukin receptor TIR domain"/>
    <property type="match status" value="1"/>
</dbReference>
<dbReference type="Proteomes" id="UP000186015">
    <property type="component" value="Unassembled WGS sequence"/>
</dbReference>
<sequence length="812" mass="95401">MQVFFSYGHDTHKDFVHRLAEEIESLSKGEIKVWIDTYGIKFGDHWRDKITEGILESQSVIAFLSKYSAREESVCRDELSIALVSKHGMIRTILLDAVPPKGDFIPSSRLSEYQWRDLSDYQSVQKQGEEAFSEYISTEAKQIIELLNSDEIKKYNDEIKRLRKAYCLPEFDDWTKFDHLLKEEMIGRNWLFDKIKKWEEDPKGSKVMMLYGQPGAGKSMFSAHLQMRDPAVVAAFPCDCSHQQYSTTESIIINISYRLALRIKDYRTWILAHLSDTSFDLSGDMLFNRLILQPLSTCTVDGDRAIMVIVVDALDEMENDTLAKFIANNAEALRPYVRFLITSRKIPEITERFNKYPNIDFDLEEQHGRADIEEYFKSKLCVALAGYEGSEQFINKLIDYSHLMFTYAECVCNNILADIKAGCFIIQEYLVPNGIGELYKQTLDRSFNEERGRYSIEDFKRTWRKPLSMVLASPEPLPISTLKLLMDWQDDELNDFLHPLSTLLTNTYGRLQVFHRSFGEWLYETKTEYKTSTASGISALAEACYCIYKDSPDDMDEYILLYTTRFLRESRKRVHKKAYYEVCRSEELRDRIFGYGDRHYSLKSIYFAEELITILKHLIIDNPEDTEILNEYGLSISNLAFLYEEQDNYELSILYYNKTIDFIKEHLDQDSVNMQVLSDSLAGLGRIYEQLGDLTKAQSFYSDSVNIKKELYDNNREDREYVNDYHKMLIILIHICKRIYESLEDESQAAIYNDKVDQLQKQLEKIYIEEYEKIYIEEYDQEYNDKDENSEINNDKKTNKMMKHFIRRLFYG</sequence>
<dbReference type="InterPro" id="IPR035897">
    <property type="entry name" value="Toll_tir_struct_dom_sf"/>
</dbReference>
<dbReference type="RefSeq" id="WP_074835817.1">
    <property type="nucleotide sequence ID" value="NZ_FOAT01000022.1"/>
</dbReference>
<dbReference type="GO" id="GO:0007165">
    <property type="term" value="P:signal transduction"/>
    <property type="evidence" value="ECO:0007669"/>
    <property type="project" value="InterPro"/>
</dbReference>
<evidence type="ECO:0000313" key="4">
    <source>
        <dbReference type="EMBL" id="SEL35673.1"/>
    </source>
</evidence>
<dbReference type="AlphaFoldDB" id="A0A1H7PIT9"/>
<dbReference type="PANTHER" id="PTHR10039">
    <property type="entry name" value="AMELOGENIN"/>
    <property type="match status" value="1"/>
</dbReference>
<dbReference type="PROSITE" id="PS50005">
    <property type="entry name" value="TPR"/>
    <property type="match status" value="1"/>
</dbReference>
<gene>
    <name evidence="4" type="ORF">SAMN05216469_12212</name>
</gene>
<accession>A0A1H7PIT9</accession>
<dbReference type="PROSITE" id="PS50104">
    <property type="entry name" value="TIR"/>
    <property type="match status" value="1"/>
</dbReference>
<keyword evidence="2" id="KW-0802">TPR repeat</keyword>
<dbReference type="SMART" id="SM00028">
    <property type="entry name" value="TPR"/>
    <property type="match status" value="2"/>
</dbReference>
<keyword evidence="1" id="KW-0677">Repeat</keyword>
<dbReference type="InterPro" id="IPR027417">
    <property type="entry name" value="P-loop_NTPase"/>
</dbReference>
<evidence type="ECO:0000313" key="5">
    <source>
        <dbReference type="Proteomes" id="UP000186015"/>
    </source>
</evidence>
<dbReference type="SUPFAM" id="SSF52540">
    <property type="entry name" value="P-loop containing nucleoside triphosphate hydrolases"/>
    <property type="match status" value="1"/>
</dbReference>
<name>A0A1H7PIT9_RUMAL</name>
<feature type="domain" description="TIR" evidence="3">
    <location>
        <begin position="1"/>
        <end position="144"/>
    </location>
</feature>
<evidence type="ECO:0000256" key="1">
    <source>
        <dbReference type="ARBA" id="ARBA00022737"/>
    </source>
</evidence>